<dbReference type="AlphaFoldDB" id="A0A1W6LAQ8"/>
<feature type="compositionally biased region" description="Basic and acidic residues" evidence="1">
    <location>
        <begin position="47"/>
        <end position="67"/>
    </location>
</feature>
<evidence type="ECO:0000256" key="1">
    <source>
        <dbReference type="SAM" id="MobiDB-lite"/>
    </source>
</evidence>
<sequence>MADDRKPGGQTRPVHQPQGKDRDPMDESAPRLPHEHDESSDSQQSEPRPEMRQAHDDVVSGKVDTDRGTPSNEAYQKQKRP</sequence>
<dbReference type="STRING" id="946333.A4W93_16165"/>
<evidence type="ECO:0000313" key="3">
    <source>
        <dbReference type="Proteomes" id="UP000193427"/>
    </source>
</evidence>
<organism evidence="2 3">
    <name type="scientific">Piscinibacter gummiphilus</name>
    <dbReference type="NCBI Taxonomy" id="946333"/>
    <lineage>
        <taxon>Bacteria</taxon>
        <taxon>Pseudomonadati</taxon>
        <taxon>Pseudomonadota</taxon>
        <taxon>Betaproteobacteria</taxon>
        <taxon>Burkholderiales</taxon>
        <taxon>Sphaerotilaceae</taxon>
        <taxon>Piscinibacter</taxon>
    </lineage>
</organism>
<proteinExistence type="predicted"/>
<reference evidence="2 3" key="1">
    <citation type="submission" date="2016-04" db="EMBL/GenBank/DDBJ databases">
        <title>Complete genome sequence of natural rubber-degrading, novel Gram-negative bacterium, Rhizobacter gummiphilus strain NS21.</title>
        <authorList>
            <person name="Tabata M."/>
            <person name="Kasai D."/>
            <person name="Fukuda M."/>
        </authorList>
    </citation>
    <scope>NUCLEOTIDE SEQUENCE [LARGE SCALE GENOMIC DNA]</scope>
    <source>
        <strain evidence="2 3">NS21</strain>
    </source>
</reference>
<evidence type="ECO:0000313" key="2">
    <source>
        <dbReference type="EMBL" id="ARN21310.1"/>
    </source>
</evidence>
<dbReference type="RefSeq" id="WP_085751600.1">
    <property type="nucleotide sequence ID" value="NZ_BSPR01000013.1"/>
</dbReference>
<dbReference type="EMBL" id="CP015118">
    <property type="protein sequence ID" value="ARN21310.1"/>
    <property type="molecule type" value="Genomic_DNA"/>
</dbReference>
<dbReference type="Proteomes" id="UP000193427">
    <property type="component" value="Chromosome"/>
</dbReference>
<dbReference type="KEGG" id="rgu:A4W93_16165"/>
<name>A0A1W6LAQ8_9BURK</name>
<accession>A0A1W6LAQ8</accession>
<gene>
    <name evidence="2" type="ORF">A4W93_16165</name>
</gene>
<feature type="region of interest" description="Disordered" evidence="1">
    <location>
        <begin position="1"/>
        <end position="81"/>
    </location>
</feature>
<keyword evidence="3" id="KW-1185">Reference proteome</keyword>
<protein>
    <submittedName>
        <fullName evidence="2">Uncharacterized protein</fullName>
    </submittedName>
</protein>
<feature type="compositionally biased region" description="Basic and acidic residues" evidence="1">
    <location>
        <begin position="18"/>
        <end position="39"/>
    </location>
</feature>
<dbReference type="OrthoDB" id="8795487at2"/>